<dbReference type="PANTHER" id="PTHR31775">
    <property type="entry name" value="OS02G0117200 PROTEIN"/>
    <property type="match status" value="1"/>
</dbReference>
<evidence type="ECO:0000256" key="3">
    <source>
        <dbReference type="SAM" id="MobiDB-lite"/>
    </source>
</evidence>
<evidence type="ECO:0000259" key="4">
    <source>
        <dbReference type="Pfam" id="PF03763"/>
    </source>
</evidence>
<comment type="caution">
    <text evidence="5">The sequence shown here is derived from an EMBL/GenBank/DDBJ whole genome shotgun (WGS) entry which is preliminary data.</text>
</comment>
<feature type="domain" description="Remorin C-terminal" evidence="4">
    <location>
        <begin position="134"/>
        <end position="239"/>
    </location>
</feature>
<reference evidence="5 6" key="1">
    <citation type="journal article" date="2020" name="Nat. Food">
        <title>A phased Vanilla planifolia genome enables genetic improvement of flavour and production.</title>
        <authorList>
            <person name="Hasing T."/>
            <person name="Tang H."/>
            <person name="Brym M."/>
            <person name="Khazi F."/>
            <person name="Huang T."/>
            <person name="Chambers A.H."/>
        </authorList>
    </citation>
    <scope>NUCLEOTIDE SEQUENCE [LARGE SCALE GENOMIC DNA]</scope>
    <source>
        <tissue evidence="5">Leaf</tissue>
    </source>
</reference>
<dbReference type="PANTHER" id="PTHR31775:SF5">
    <property type="entry name" value="REMORIN 1.4"/>
    <property type="match status" value="1"/>
</dbReference>
<name>A0A835QVN6_VANPL</name>
<evidence type="ECO:0000313" key="6">
    <source>
        <dbReference type="Proteomes" id="UP000639772"/>
    </source>
</evidence>
<organism evidence="5 6">
    <name type="scientific">Vanilla planifolia</name>
    <name type="common">Vanilla</name>
    <dbReference type="NCBI Taxonomy" id="51239"/>
    <lineage>
        <taxon>Eukaryota</taxon>
        <taxon>Viridiplantae</taxon>
        <taxon>Streptophyta</taxon>
        <taxon>Embryophyta</taxon>
        <taxon>Tracheophyta</taxon>
        <taxon>Spermatophyta</taxon>
        <taxon>Magnoliopsida</taxon>
        <taxon>Liliopsida</taxon>
        <taxon>Asparagales</taxon>
        <taxon>Orchidaceae</taxon>
        <taxon>Vanilloideae</taxon>
        <taxon>Vanilleae</taxon>
        <taxon>Vanilla</taxon>
    </lineage>
</organism>
<evidence type="ECO:0000256" key="1">
    <source>
        <dbReference type="ARBA" id="ARBA00005711"/>
    </source>
</evidence>
<dbReference type="Pfam" id="PF03763">
    <property type="entry name" value="Remorin_C"/>
    <property type="match status" value="1"/>
</dbReference>
<feature type="compositionally biased region" description="Basic and acidic residues" evidence="3">
    <location>
        <begin position="46"/>
        <end position="64"/>
    </location>
</feature>
<protein>
    <recommendedName>
        <fullName evidence="4">Remorin C-terminal domain-containing protein</fullName>
    </recommendedName>
</protein>
<dbReference type="InterPro" id="IPR005516">
    <property type="entry name" value="Remorin_C"/>
</dbReference>
<feature type="coiled-coil region" evidence="2">
    <location>
        <begin position="169"/>
        <end position="196"/>
    </location>
</feature>
<evidence type="ECO:0000313" key="5">
    <source>
        <dbReference type="EMBL" id="KAG0474672.1"/>
    </source>
</evidence>
<evidence type="ECO:0000256" key="2">
    <source>
        <dbReference type="SAM" id="Coils"/>
    </source>
</evidence>
<proteinExistence type="inferred from homology"/>
<accession>A0A835QVN6</accession>
<feature type="region of interest" description="Disordered" evidence="3">
    <location>
        <begin position="38"/>
        <end position="119"/>
    </location>
</feature>
<comment type="similarity">
    <text evidence="1">Belongs to the remorin family.</text>
</comment>
<dbReference type="Proteomes" id="UP000639772">
    <property type="component" value="Chromosome 7"/>
</dbReference>
<gene>
    <name evidence="5" type="ORF">HPP92_014358</name>
</gene>
<dbReference type="AlphaFoldDB" id="A0A835QVN6"/>
<sequence length="247" mass="26918">MSYPGHHIVESLRSAVAFSAPAAEAGKLRAGIIQRTIAAKGSFNREPSEMAEEKSNKAEGETKGEAAALPPFTVPEKISEEENSTMTSPETKNPEFVSVDKISDQPQPEKNSAEKVATASADRDLALARVQTEKKASLIKAWEDKQKAKLQNRAQKKISTIGTWENSKRASIEAELKKMEEAFENKKAQCAEKMKNRMASVHKAAEEKRAIVEAKKMENILKAEETAAKFQATGAVPKKSLGCFGAS</sequence>
<dbReference type="EMBL" id="JADCNM010000007">
    <property type="protein sequence ID" value="KAG0474672.1"/>
    <property type="molecule type" value="Genomic_DNA"/>
</dbReference>
<dbReference type="OrthoDB" id="684343at2759"/>
<keyword evidence="2" id="KW-0175">Coiled coil</keyword>